<dbReference type="InterPro" id="IPR036388">
    <property type="entry name" value="WH-like_DNA-bd_sf"/>
</dbReference>
<feature type="domain" description="HTH luxR-type" evidence="1">
    <location>
        <begin position="181"/>
        <end position="246"/>
    </location>
</feature>
<dbReference type="Pfam" id="PF00196">
    <property type="entry name" value="GerE"/>
    <property type="match status" value="1"/>
</dbReference>
<keyword evidence="3" id="KW-1185">Reference proteome</keyword>
<organism evidence="2 3">
    <name type="scientific">Legionella clemsonensis</name>
    <dbReference type="NCBI Taxonomy" id="1867846"/>
    <lineage>
        <taxon>Bacteria</taxon>
        <taxon>Pseudomonadati</taxon>
        <taxon>Pseudomonadota</taxon>
        <taxon>Gammaproteobacteria</taxon>
        <taxon>Legionellales</taxon>
        <taxon>Legionellaceae</taxon>
        <taxon>Legionella</taxon>
    </lineage>
</organism>
<dbReference type="AlphaFoldDB" id="A0A222NYR1"/>
<dbReference type="SMART" id="SM00421">
    <property type="entry name" value="HTH_LUXR"/>
    <property type="match status" value="1"/>
</dbReference>
<dbReference type="OrthoDB" id="5643270at2"/>
<dbReference type="GO" id="GO:0003677">
    <property type="term" value="F:DNA binding"/>
    <property type="evidence" value="ECO:0007669"/>
    <property type="project" value="InterPro"/>
</dbReference>
<protein>
    <submittedName>
        <fullName evidence="2">Bacterial regulatory proteins, luxR family</fullName>
    </submittedName>
</protein>
<dbReference type="InterPro" id="IPR016032">
    <property type="entry name" value="Sig_transdc_resp-reg_C-effctor"/>
</dbReference>
<name>A0A222NYR1_9GAMM</name>
<proteinExistence type="predicted"/>
<dbReference type="SUPFAM" id="SSF46894">
    <property type="entry name" value="C-terminal effector domain of the bipartite response regulators"/>
    <property type="match status" value="1"/>
</dbReference>
<dbReference type="KEGG" id="lcd:clem_00725"/>
<evidence type="ECO:0000313" key="2">
    <source>
        <dbReference type="EMBL" id="ASQ44711.1"/>
    </source>
</evidence>
<dbReference type="Proteomes" id="UP000201728">
    <property type="component" value="Chromosome"/>
</dbReference>
<dbReference type="InterPro" id="IPR000792">
    <property type="entry name" value="Tscrpt_reg_LuxR_C"/>
</dbReference>
<dbReference type="RefSeq" id="WP_094089851.1">
    <property type="nucleotide sequence ID" value="NZ_CP016397.1"/>
</dbReference>
<reference evidence="2 3" key="1">
    <citation type="submission" date="2016-07" db="EMBL/GenBank/DDBJ databases">
        <authorList>
            <person name="Hassler H."/>
        </authorList>
    </citation>
    <scope>NUCLEOTIDE SEQUENCE [LARGE SCALE GENOMIC DNA]</scope>
    <source>
        <strain evidence="2 3">CDC-D5610</strain>
    </source>
</reference>
<accession>A0A222NYR1</accession>
<dbReference type="PROSITE" id="PS50043">
    <property type="entry name" value="HTH_LUXR_2"/>
    <property type="match status" value="1"/>
</dbReference>
<dbReference type="GO" id="GO:0006355">
    <property type="term" value="P:regulation of DNA-templated transcription"/>
    <property type="evidence" value="ECO:0007669"/>
    <property type="project" value="InterPro"/>
</dbReference>
<evidence type="ECO:0000259" key="1">
    <source>
        <dbReference type="PROSITE" id="PS50043"/>
    </source>
</evidence>
<dbReference type="Gene3D" id="1.10.10.10">
    <property type="entry name" value="Winged helix-like DNA-binding domain superfamily/Winged helix DNA-binding domain"/>
    <property type="match status" value="1"/>
</dbReference>
<gene>
    <name evidence="2" type="ORF">clem_00725</name>
</gene>
<sequence>MKEVPYILSLAYKKQIDEACMPLRQMGLKYFAMYLIFNDGNILILSNVYPIILSYYQDALYKEDYTYTPGMIDSSQGDFYLGDKVGFISPRLRTMLNEQYNLYPTYNIIRRCAECTFVFSAIRDTPTDSEQFYTKTIRSFENFCVHFVDTFLELIIFCNTKYKYSFILTNKTHRHAVIKGGYSEKESIPLREQECLWLAAQGNSVKQIAQLLKISPYTVEKYLKHTREVFNCSTLIEAVVEGIHRGMIGKVNLHRKIERSLERRVSFARPVITIGPSP</sequence>
<dbReference type="CDD" id="cd06170">
    <property type="entry name" value="LuxR_C_like"/>
    <property type="match status" value="1"/>
</dbReference>
<evidence type="ECO:0000313" key="3">
    <source>
        <dbReference type="Proteomes" id="UP000201728"/>
    </source>
</evidence>
<dbReference type="EMBL" id="CP016397">
    <property type="protein sequence ID" value="ASQ44711.1"/>
    <property type="molecule type" value="Genomic_DNA"/>
</dbReference>